<dbReference type="Proteomes" id="UP000674318">
    <property type="component" value="Unassembled WGS sequence"/>
</dbReference>
<gene>
    <name evidence="3" type="ORF">JKF63_02891</name>
</gene>
<accession>A0A836L876</accession>
<dbReference type="InterPro" id="IPR037291">
    <property type="entry name" value="DUF4139"/>
</dbReference>
<reference evidence="3 4" key="1">
    <citation type="submission" date="2021-02" db="EMBL/GenBank/DDBJ databases">
        <title>Porcisia hertigi Genome sequencing and assembly.</title>
        <authorList>
            <person name="Almutairi H."/>
            <person name="Gatherer D."/>
        </authorList>
    </citation>
    <scope>NUCLEOTIDE SEQUENCE [LARGE SCALE GENOMIC DNA]</scope>
    <source>
        <strain evidence="3 4">C119</strain>
    </source>
</reference>
<evidence type="ECO:0000313" key="4">
    <source>
        <dbReference type="Proteomes" id="UP000674318"/>
    </source>
</evidence>
<dbReference type="AlphaFoldDB" id="A0A836L876"/>
<dbReference type="KEGG" id="phet:94288992"/>
<dbReference type="PANTHER" id="PTHR31005">
    <property type="entry name" value="DUF4139 DOMAIN-CONTAINING PROTEIN"/>
    <property type="match status" value="1"/>
</dbReference>
<evidence type="ECO:0000313" key="3">
    <source>
        <dbReference type="EMBL" id="KAG5498605.1"/>
    </source>
</evidence>
<proteinExistence type="predicted"/>
<dbReference type="EMBL" id="JAFJZO010000030">
    <property type="protein sequence ID" value="KAG5498605.1"/>
    <property type="molecule type" value="Genomic_DNA"/>
</dbReference>
<keyword evidence="1" id="KW-0175">Coiled coil</keyword>
<dbReference type="Pfam" id="PF13598">
    <property type="entry name" value="DUF4139"/>
    <property type="match status" value="1"/>
</dbReference>
<dbReference type="GeneID" id="94288992"/>
<dbReference type="OrthoDB" id="10068793at2759"/>
<dbReference type="InterPro" id="IPR011935">
    <property type="entry name" value="CHP02231"/>
</dbReference>
<protein>
    <recommendedName>
        <fullName evidence="2">DUF4139 domain-containing protein</fullName>
    </recommendedName>
</protein>
<comment type="caution">
    <text evidence="3">The sequence shown here is derived from an EMBL/GenBank/DDBJ whole genome shotgun (WGS) entry which is preliminary data.</text>
</comment>
<organism evidence="3 4">
    <name type="scientific">Porcisia hertigi</name>
    <dbReference type="NCBI Taxonomy" id="2761500"/>
    <lineage>
        <taxon>Eukaryota</taxon>
        <taxon>Discoba</taxon>
        <taxon>Euglenozoa</taxon>
        <taxon>Kinetoplastea</taxon>
        <taxon>Metakinetoplastina</taxon>
        <taxon>Trypanosomatida</taxon>
        <taxon>Trypanosomatidae</taxon>
        <taxon>Leishmaniinae</taxon>
        <taxon>Porcisia</taxon>
    </lineage>
</organism>
<evidence type="ECO:0000256" key="1">
    <source>
        <dbReference type="SAM" id="Coils"/>
    </source>
</evidence>
<name>A0A836L876_9TRYP</name>
<dbReference type="PANTHER" id="PTHR31005:SF8">
    <property type="entry name" value="DUF4139 DOMAIN-CONTAINING PROTEIN"/>
    <property type="match status" value="1"/>
</dbReference>
<sequence length="580" mass="62939">MSCVTLTPRLEAVTVYSDRAQLTFSAPVLLKPSSSIVMVVEGMERWGDIDWGTLQVRVGEKTDLGVAASVLLQNIIPVREMVNEDVRADVQRQKDVIMRIEEEQCACEEEVSVLEESCEHLDRIQSFVSSAVRGDCVVPPESVGHLQAYLEQPSTWAAMGSFFATRRASAQCGLVDLRKKLKEIGERLAEAQQRLVDLGGDSGVLLHAKNSLKATIVVGADVKDGTELLIELSCIVSGAGWSPLYDLRVNYAESALEVLYSANVHQCTPLDWRNVRLRLSTATPHIGGSPPLLWPRWRISTRPLGYAMGAGGGGPPLRGRLAAKARSSVASNALRCRAASLAPMVEQACVVGGGSSSNATVYAIPGLATVRHNNANVKVTVTRESFPARLQFVCVPKASPLVHLIATAVNATDYEFIAGPSKVFYGNTFVNKSQLVHVSPGEKFEVSLGTDETVKVNRTLVRRMESRKTTMFSSTKSQLVFHYAYAVECGALPSDAPAAIVVKDNYPVSSDADVDVVLMRPTPTTAEGGSSDSPNEAKVVVDEDTHEVAWHFSMTKHEKKNFDMVFTATYPLKKSVYGLS</sequence>
<evidence type="ECO:0000259" key="2">
    <source>
        <dbReference type="Pfam" id="PF13598"/>
    </source>
</evidence>
<feature type="domain" description="DUF4139" evidence="2">
    <location>
        <begin position="230"/>
        <end position="571"/>
    </location>
</feature>
<keyword evidence="4" id="KW-1185">Reference proteome</keyword>
<dbReference type="RefSeq" id="XP_067755359.1">
    <property type="nucleotide sequence ID" value="XM_067898915.1"/>
</dbReference>
<feature type="coiled-coil region" evidence="1">
    <location>
        <begin position="174"/>
        <end position="201"/>
    </location>
</feature>
<dbReference type="NCBIfam" id="TIGR02231">
    <property type="entry name" value="mucoidy inhibitor MuiA family protein"/>
    <property type="match status" value="1"/>
</dbReference>